<protein>
    <submittedName>
        <fullName evidence="2">Substrate-binding and VWA domain-containing protein</fullName>
    </submittedName>
</protein>
<dbReference type="PROSITE" id="PS50234">
    <property type="entry name" value="VWFA"/>
    <property type="match status" value="1"/>
</dbReference>
<dbReference type="SUPFAM" id="SSF53850">
    <property type="entry name" value="Periplasmic binding protein-like II"/>
    <property type="match status" value="1"/>
</dbReference>
<evidence type="ECO:0000313" key="3">
    <source>
        <dbReference type="Proteomes" id="UP000823908"/>
    </source>
</evidence>
<organism evidence="2 3">
    <name type="scientific">Candidatus Rothia avistercoris</name>
    <dbReference type="NCBI Taxonomy" id="2840479"/>
    <lineage>
        <taxon>Bacteria</taxon>
        <taxon>Bacillati</taxon>
        <taxon>Actinomycetota</taxon>
        <taxon>Actinomycetes</taxon>
        <taxon>Micrococcales</taxon>
        <taxon>Micrococcaceae</taxon>
        <taxon>Rothia</taxon>
    </lineage>
</organism>
<name>A0A9D2UEY0_9MICC</name>
<dbReference type="Gene3D" id="3.40.50.410">
    <property type="entry name" value="von Willebrand factor, type A domain"/>
    <property type="match status" value="1"/>
</dbReference>
<reference evidence="2" key="1">
    <citation type="journal article" date="2021" name="PeerJ">
        <title>Extensive microbial diversity within the chicken gut microbiome revealed by metagenomics and culture.</title>
        <authorList>
            <person name="Gilroy R."/>
            <person name="Ravi A."/>
            <person name="Getino M."/>
            <person name="Pursley I."/>
            <person name="Horton D.L."/>
            <person name="Alikhan N.F."/>
            <person name="Baker D."/>
            <person name="Gharbi K."/>
            <person name="Hall N."/>
            <person name="Watson M."/>
            <person name="Adriaenssens E.M."/>
            <person name="Foster-Nyarko E."/>
            <person name="Jarju S."/>
            <person name="Secka A."/>
            <person name="Antonio M."/>
            <person name="Oren A."/>
            <person name="Chaudhuri R.R."/>
            <person name="La Ragione R."/>
            <person name="Hildebrand F."/>
            <person name="Pallen M.J."/>
        </authorList>
    </citation>
    <scope>NUCLEOTIDE SEQUENCE</scope>
    <source>
        <strain evidence="2">ChiHjej10B9-4811</strain>
    </source>
</reference>
<gene>
    <name evidence="2" type="ORF">H9908_04805</name>
</gene>
<dbReference type="EMBL" id="DWUS01000109">
    <property type="protein sequence ID" value="HJD51166.1"/>
    <property type="molecule type" value="Genomic_DNA"/>
</dbReference>
<dbReference type="SUPFAM" id="SSF53300">
    <property type="entry name" value="vWA-like"/>
    <property type="match status" value="1"/>
</dbReference>
<sequence>MVNTAKSRRQERIEKQKKNSRKWIATGAAAVILLCGGAIAYTNITSDREQSTTSGQTVPAACSTTQAVTVATTEPMAAALKAMPVDKDTCITLDITTNKTASDVLTESTSGTATTNLWIPDSTTRAELAMSEANTGLTPLAESLAQTPGVIVSEDNTSYGTWLEALKAEGTLSMGDPKEDSGAFAALLGGISEASAGTVSLEDLTSGTALRAQSIGVTEAAQSATELLTDVDNGTKDAAIVTEADYAAYASTHADSGLTAAVPGDGSFALNYPLYQASSSNNTTIDEAAQQIIDFMGSEDGKKALTAAGLRGADGQELEGEYSVGSFAALTPSNQDVLTQVWTSYSLQSAPLNALVVLDASGSMLLPVAGTGKSRMDITVESVLAGSQLFPARDSMGLWKFSRDLTLPDGSVSDYQELVPVRGFEETVDGKTQRVLLQEAGSGIAATIDPNGFTALYDTTLAAFRSAKENYAYGSVNAVIVLTDGENFDDGSISQEDLISTIQAEQDPANPVFIIMIGISEDADMNALTTIAQSVGGEAHMASSPTDVQRIFTEALTGVSDAAAQQ</sequence>
<dbReference type="Proteomes" id="UP000823908">
    <property type="component" value="Unassembled WGS sequence"/>
</dbReference>
<reference evidence="2" key="2">
    <citation type="submission" date="2021-04" db="EMBL/GenBank/DDBJ databases">
        <authorList>
            <person name="Gilroy R."/>
        </authorList>
    </citation>
    <scope>NUCLEOTIDE SEQUENCE</scope>
    <source>
        <strain evidence="2">ChiHjej10B9-4811</strain>
    </source>
</reference>
<feature type="domain" description="VWFA" evidence="1">
    <location>
        <begin position="353"/>
        <end position="556"/>
    </location>
</feature>
<dbReference type="SMART" id="SM00327">
    <property type="entry name" value="VWA"/>
    <property type="match status" value="1"/>
</dbReference>
<evidence type="ECO:0000259" key="1">
    <source>
        <dbReference type="PROSITE" id="PS50234"/>
    </source>
</evidence>
<comment type="caution">
    <text evidence="2">The sequence shown here is derived from an EMBL/GenBank/DDBJ whole genome shotgun (WGS) entry which is preliminary data.</text>
</comment>
<dbReference type="InterPro" id="IPR036465">
    <property type="entry name" value="vWFA_dom_sf"/>
</dbReference>
<dbReference type="Pfam" id="PF13531">
    <property type="entry name" value="SBP_bac_11"/>
    <property type="match status" value="1"/>
</dbReference>
<dbReference type="InterPro" id="IPR002035">
    <property type="entry name" value="VWF_A"/>
</dbReference>
<accession>A0A9D2UEY0</accession>
<evidence type="ECO:0000313" key="2">
    <source>
        <dbReference type="EMBL" id="HJD51166.1"/>
    </source>
</evidence>
<proteinExistence type="predicted"/>
<dbReference type="AlphaFoldDB" id="A0A9D2UEY0"/>